<evidence type="ECO:0000313" key="1">
    <source>
        <dbReference type="EMBL" id="MEA5521804.1"/>
    </source>
</evidence>
<accession>A0ABU5U3S3</accession>
<sequence>MPPRLEEYYQSLWENMRGEGLSEVELGVLNLLVEQQQPVSAEAIRLTPRYANADIIDVDEYDVEEVLENWRSLLHQPEIDGEICYCLYHWSFRKFLQSIIPSSFVEE</sequence>
<evidence type="ECO:0000313" key="2">
    <source>
        <dbReference type="Proteomes" id="UP001301728"/>
    </source>
</evidence>
<protein>
    <submittedName>
        <fullName evidence="1">Uncharacterized protein</fullName>
    </submittedName>
</protein>
<name>A0ABU5U3S3_9CYAN</name>
<comment type="caution">
    <text evidence="1">The sequence shown here is derived from an EMBL/GenBank/DDBJ whole genome shotgun (WGS) entry which is preliminary data.</text>
</comment>
<reference evidence="1 2" key="1">
    <citation type="submission" date="2023-12" db="EMBL/GenBank/DDBJ databases">
        <title>Baltic Sea Cyanobacteria.</title>
        <authorList>
            <person name="Delbaje E."/>
            <person name="Fewer D.P."/>
            <person name="Shishido T.K."/>
        </authorList>
    </citation>
    <scope>NUCLEOTIDE SEQUENCE [LARGE SCALE GENOMIC DNA]</scope>
    <source>
        <strain evidence="1 2">CCNP 1315</strain>
    </source>
</reference>
<dbReference type="EMBL" id="JAYGHT010000139">
    <property type="protein sequence ID" value="MEA5521804.1"/>
    <property type="molecule type" value="Genomic_DNA"/>
</dbReference>
<gene>
    <name evidence="1" type="ORF">VB854_22955</name>
</gene>
<proteinExistence type="predicted"/>
<dbReference type="Proteomes" id="UP001301728">
    <property type="component" value="Unassembled WGS sequence"/>
</dbReference>
<dbReference type="RefSeq" id="WP_323272371.1">
    <property type="nucleotide sequence ID" value="NZ_JAYGHT010000139.1"/>
</dbReference>
<organism evidence="1 2">
    <name type="scientific">Limnoraphis robusta CCNP1315</name>
    <dbReference type="NCBI Taxonomy" id="3110306"/>
    <lineage>
        <taxon>Bacteria</taxon>
        <taxon>Bacillati</taxon>
        <taxon>Cyanobacteriota</taxon>
        <taxon>Cyanophyceae</taxon>
        <taxon>Oscillatoriophycideae</taxon>
        <taxon>Oscillatoriales</taxon>
        <taxon>Sirenicapillariaceae</taxon>
        <taxon>Limnoraphis</taxon>
    </lineage>
</organism>
<keyword evidence="2" id="KW-1185">Reference proteome</keyword>